<dbReference type="InterPro" id="IPR003445">
    <property type="entry name" value="Cat_transpt"/>
</dbReference>
<dbReference type="GO" id="GO:0030001">
    <property type="term" value="P:metal ion transport"/>
    <property type="evidence" value="ECO:0007669"/>
    <property type="project" value="UniProtKB-ARBA"/>
</dbReference>
<dbReference type="AlphaFoldDB" id="A0A5R9KK31"/>
<feature type="transmembrane region" description="Helical" evidence="8">
    <location>
        <begin position="317"/>
        <end position="338"/>
    </location>
</feature>
<feature type="transmembrane region" description="Helical" evidence="8">
    <location>
        <begin position="168"/>
        <end position="187"/>
    </location>
</feature>
<evidence type="ECO:0000256" key="2">
    <source>
        <dbReference type="ARBA" id="ARBA00022448"/>
    </source>
</evidence>
<protein>
    <submittedName>
        <fullName evidence="9">ATPase</fullName>
    </submittedName>
</protein>
<feature type="transmembrane region" description="Helical" evidence="8">
    <location>
        <begin position="374"/>
        <end position="393"/>
    </location>
</feature>
<dbReference type="PANTHER" id="PTHR32024:SF1">
    <property type="entry name" value="KTR SYSTEM POTASSIUM UPTAKE PROTEIN B"/>
    <property type="match status" value="1"/>
</dbReference>
<feature type="transmembrane region" description="Helical" evidence="8">
    <location>
        <begin position="78"/>
        <end position="97"/>
    </location>
</feature>
<feature type="transmembrane region" description="Helical" evidence="8">
    <location>
        <begin position="199"/>
        <end position="223"/>
    </location>
</feature>
<feature type="transmembrane region" description="Helical" evidence="8">
    <location>
        <begin position="285"/>
        <end position="305"/>
    </location>
</feature>
<feature type="transmembrane region" description="Helical" evidence="8">
    <location>
        <begin position="136"/>
        <end position="156"/>
    </location>
</feature>
<dbReference type="Pfam" id="PF02386">
    <property type="entry name" value="TrkH"/>
    <property type="match status" value="1"/>
</dbReference>
<evidence type="ECO:0000256" key="4">
    <source>
        <dbReference type="ARBA" id="ARBA00022692"/>
    </source>
</evidence>
<keyword evidence="6" id="KW-0406">Ion transport</keyword>
<keyword evidence="10" id="KW-1185">Reference proteome</keyword>
<keyword evidence="4 8" id="KW-0812">Transmembrane</keyword>
<feature type="transmembrane region" description="Helical" evidence="8">
    <location>
        <begin position="12"/>
        <end position="34"/>
    </location>
</feature>
<name>A0A5R9KK31_9BACT</name>
<evidence type="ECO:0000256" key="6">
    <source>
        <dbReference type="ARBA" id="ARBA00023065"/>
    </source>
</evidence>
<feature type="transmembrane region" description="Helical" evidence="8">
    <location>
        <begin position="46"/>
        <end position="66"/>
    </location>
</feature>
<evidence type="ECO:0000313" key="9">
    <source>
        <dbReference type="EMBL" id="TLU96581.1"/>
    </source>
</evidence>
<feature type="transmembrane region" description="Helical" evidence="8">
    <location>
        <begin position="455"/>
        <end position="473"/>
    </location>
</feature>
<evidence type="ECO:0000256" key="8">
    <source>
        <dbReference type="SAM" id="Phobius"/>
    </source>
</evidence>
<feature type="transmembrane region" description="Helical" evidence="8">
    <location>
        <begin position="429"/>
        <end position="449"/>
    </location>
</feature>
<dbReference type="GO" id="GO:0008324">
    <property type="term" value="F:monoatomic cation transmembrane transporter activity"/>
    <property type="evidence" value="ECO:0007669"/>
    <property type="project" value="InterPro"/>
</dbReference>
<feature type="transmembrane region" description="Helical" evidence="8">
    <location>
        <begin position="494"/>
        <end position="514"/>
    </location>
</feature>
<feature type="transmembrane region" description="Helical" evidence="8">
    <location>
        <begin position="251"/>
        <end position="273"/>
    </location>
</feature>
<keyword evidence="5 8" id="KW-1133">Transmembrane helix</keyword>
<organism evidence="9 10">
    <name type="scientific">Dyadobacter sediminis</name>
    <dbReference type="NCBI Taxonomy" id="1493691"/>
    <lineage>
        <taxon>Bacteria</taxon>
        <taxon>Pseudomonadati</taxon>
        <taxon>Bacteroidota</taxon>
        <taxon>Cytophagia</taxon>
        <taxon>Cytophagales</taxon>
        <taxon>Spirosomataceae</taxon>
        <taxon>Dyadobacter</taxon>
    </lineage>
</organism>
<dbReference type="GO" id="GO:0005886">
    <property type="term" value="C:plasma membrane"/>
    <property type="evidence" value="ECO:0007669"/>
    <property type="project" value="UniProtKB-SubCell"/>
</dbReference>
<sequence length="589" mass="65753">MDEKIRNLRKLLDHLLIAMSFVCSLVVVFHLGYNTDPEIERLTNRILEWCFLFFALAMAAKTFTAFKSKSSVISRAGEALLLFYFLAVIIADSYHFSAVDGTELVKPEWMYLGIFAILIIEVSKQTLFFDKFYFNPTLLFVLSFLALILIGTALLLLPKTTYQQQLTFVDALFLATSAVCITGLSVVDIATEFTGFGQTIILVLVQIGGLGIMTFTGFFGYFFSGGFSYKNQLMFTELIGENKVSSVISTLYKIILVTFFFEILGGVFIYLSLDPDQFESRAEQLYFTIFHAITAFCNAGFSTLPDGLSNTAVRFNYGLHLSIIGLYVMGGLGFGIIFNSYEFIKRWAFNFYYKLRYRRHFIYRARVIAFNSKIIAYTSFFLVLFSFVLVFVLEYNHTLRAHESIYGKIVTALFIGTSPRSAGFNTVMMGGLAFPTVMLIFLLMWIGAAPGSTGGGIKVTTFALAILNIFTVTRGKDRIEVFGRKVSDNSVSRAFSIISLSLIFLGAAIFMLSVTDPDQNLLSLAFETFSAYSTTGLSLGVTPQLSSAGRLVIILTMFVGRVGSLTLLVAFVRKAKPTNYQLPAEQMNF</sequence>
<gene>
    <name evidence="9" type="ORF">FEM55_05475</name>
</gene>
<comment type="caution">
    <text evidence="9">The sequence shown here is derived from an EMBL/GenBank/DDBJ whole genome shotgun (WGS) entry which is preliminary data.</text>
</comment>
<reference evidence="9 10" key="1">
    <citation type="submission" date="2019-05" db="EMBL/GenBank/DDBJ databases">
        <authorList>
            <person name="Qu J.-H."/>
        </authorList>
    </citation>
    <scope>NUCLEOTIDE SEQUENCE [LARGE SCALE GENOMIC DNA]</scope>
    <source>
        <strain evidence="9 10">Z12</strain>
    </source>
</reference>
<comment type="subcellular location">
    <subcellularLocation>
        <location evidence="1">Cell membrane</location>
        <topology evidence="1">Multi-pass membrane protein</topology>
    </subcellularLocation>
</comment>
<evidence type="ECO:0000256" key="3">
    <source>
        <dbReference type="ARBA" id="ARBA00022475"/>
    </source>
</evidence>
<keyword evidence="3" id="KW-1003">Cell membrane</keyword>
<dbReference type="EMBL" id="VCEI01000011">
    <property type="protein sequence ID" value="TLU96581.1"/>
    <property type="molecule type" value="Genomic_DNA"/>
</dbReference>
<dbReference type="Proteomes" id="UP000309788">
    <property type="component" value="Unassembled WGS sequence"/>
</dbReference>
<accession>A0A5R9KK31</accession>
<keyword evidence="2" id="KW-0813">Transport</keyword>
<evidence type="ECO:0000256" key="5">
    <source>
        <dbReference type="ARBA" id="ARBA00022989"/>
    </source>
</evidence>
<feature type="transmembrane region" description="Helical" evidence="8">
    <location>
        <begin position="109"/>
        <end position="129"/>
    </location>
</feature>
<evidence type="ECO:0000313" key="10">
    <source>
        <dbReference type="Proteomes" id="UP000309788"/>
    </source>
</evidence>
<evidence type="ECO:0000256" key="1">
    <source>
        <dbReference type="ARBA" id="ARBA00004651"/>
    </source>
</evidence>
<dbReference type="PANTHER" id="PTHR32024">
    <property type="entry name" value="TRK SYSTEM POTASSIUM UPTAKE PROTEIN TRKG-RELATED"/>
    <property type="match status" value="1"/>
</dbReference>
<evidence type="ECO:0000256" key="7">
    <source>
        <dbReference type="ARBA" id="ARBA00023136"/>
    </source>
</evidence>
<dbReference type="OrthoDB" id="9810952at2"/>
<proteinExistence type="predicted"/>
<feature type="transmembrane region" description="Helical" evidence="8">
    <location>
        <begin position="551"/>
        <end position="572"/>
    </location>
</feature>
<keyword evidence="7 8" id="KW-0472">Membrane</keyword>